<reference evidence="2 3" key="1">
    <citation type="journal article" date="2019" name="Sci. Rep.">
        <title>Orb-weaving spider Araneus ventricosus genome elucidates the spidroin gene catalogue.</title>
        <authorList>
            <person name="Kono N."/>
            <person name="Nakamura H."/>
            <person name="Ohtoshi R."/>
            <person name="Moran D.A.P."/>
            <person name="Shinohara A."/>
            <person name="Yoshida Y."/>
            <person name="Fujiwara M."/>
            <person name="Mori M."/>
            <person name="Tomita M."/>
            <person name="Arakawa K."/>
        </authorList>
    </citation>
    <scope>NUCLEOTIDE SEQUENCE [LARGE SCALE GENOMIC DNA]</scope>
</reference>
<dbReference type="EMBL" id="BGPR01008818">
    <property type="protein sequence ID" value="GBN36315.1"/>
    <property type="molecule type" value="Genomic_DNA"/>
</dbReference>
<comment type="caution">
    <text evidence="2">The sequence shown here is derived from an EMBL/GenBank/DDBJ whole genome shotgun (WGS) entry which is preliminary data.</text>
</comment>
<evidence type="ECO:0000256" key="1">
    <source>
        <dbReference type="SAM" id="MobiDB-lite"/>
    </source>
</evidence>
<dbReference type="AlphaFoldDB" id="A0A4Y2NA94"/>
<dbReference type="Proteomes" id="UP000499080">
    <property type="component" value="Unassembled WGS sequence"/>
</dbReference>
<evidence type="ECO:0000313" key="3">
    <source>
        <dbReference type="Proteomes" id="UP000499080"/>
    </source>
</evidence>
<gene>
    <name evidence="2" type="ORF">AVEN_215196_1</name>
</gene>
<keyword evidence="3" id="KW-1185">Reference proteome</keyword>
<feature type="region of interest" description="Disordered" evidence="1">
    <location>
        <begin position="130"/>
        <end position="161"/>
    </location>
</feature>
<name>A0A4Y2NA94_ARAVE</name>
<sequence length="161" mass="18488">MDDLVQVVEKLSFSVTADAKFIDIKRLLVNSDVYESEWESVENIVDNIYEDRSSSLEAEIIKQENDSKLKIERAKHALLEKQLEIERIKKHFREVKNCVQRSYSYLELEVQRINGNCNDPFSTHFGAVEEQTTSKGHQPAESEGRKGIVSIAKKLTSPGFR</sequence>
<proteinExistence type="predicted"/>
<evidence type="ECO:0000313" key="2">
    <source>
        <dbReference type="EMBL" id="GBN36315.1"/>
    </source>
</evidence>
<protein>
    <submittedName>
        <fullName evidence="2">Uncharacterized protein</fullName>
    </submittedName>
</protein>
<organism evidence="2 3">
    <name type="scientific">Araneus ventricosus</name>
    <name type="common">Orbweaver spider</name>
    <name type="synonym">Epeira ventricosa</name>
    <dbReference type="NCBI Taxonomy" id="182803"/>
    <lineage>
        <taxon>Eukaryota</taxon>
        <taxon>Metazoa</taxon>
        <taxon>Ecdysozoa</taxon>
        <taxon>Arthropoda</taxon>
        <taxon>Chelicerata</taxon>
        <taxon>Arachnida</taxon>
        <taxon>Araneae</taxon>
        <taxon>Araneomorphae</taxon>
        <taxon>Entelegynae</taxon>
        <taxon>Araneoidea</taxon>
        <taxon>Araneidae</taxon>
        <taxon>Araneus</taxon>
    </lineage>
</organism>
<accession>A0A4Y2NA94</accession>